<accession>A0A553ZXZ0</accession>
<organism evidence="1 2">
    <name type="scientific">Alkalicoccobacillus porphyridii</name>
    <dbReference type="NCBI Taxonomy" id="2597270"/>
    <lineage>
        <taxon>Bacteria</taxon>
        <taxon>Bacillati</taxon>
        <taxon>Bacillota</taxon>
        <taxon>Bacilli</taxon>
        <taxon>Bacillales</taxon>
        <taxon>Bacillaceae</taxon>
        <taxon>Alkalicoccobacillus</taxon>
    </lineage>
</organism>
<gene>
    <name evidence="1" type="ORF">FN960_10860</name>
</gene>
<evidence type="ECO:0000313" key="2">
    <source>
        <dbReference type="Proteomes" id="UP000318521"/>
    </source>
</evidence>
<dbReference type="RefSeq" id="WP_143848751.1">
    <property type="nucleotide sequence ID" value="NZ_VLXZ01000006.1"/>
</dbReference>
<dbReference type="Proteomes" id="UP000318521">
    <property type="component" value="Unassembled WGS sequence"/>
</dbReference>
<reference evidence="1 2" key="1">
    <citation type="submission" date="2019-07" db="EMBL/GenBank/DDBJ databases">
        <authorList>
            <person name="Park Y.J."/>
            <person name="Jeong S.E."/>
            <person name="Jung H.S."/>
        </authorList>
    </citation>
    <scope>NUCLEOTIDE SEQUENCE [LARGE SCALE GENOMIC DNA]</scope>
    <source>
        <strain evidence="2">P16(2019)</strain>
    </source>
</reference>
<protein>
    <submittedName>
        <fullName evidence="1">Uncharacterized protein</fullName>
    </submittedName>
</protein>
<name>A0A553ZXZ0_9BACI</name>
<dbReference type="AlphaFoldDB" id="A0A553ZXZ0"/>
<keyword evidence="2" id="KW-1185">Reference proteome</keyword>
<comment type="caution">
    <text evidence="1">The sequence shown here is derived from an EMBL/GenBank/DDBJ whole genome shotgun (WGS) entry which is preliminary data.</text>
</comment>
<evidence type="ECO:0000313" key="1">
    <source>
        <dbReference type="EMBL" id="TSB46304.1"/>
    </source>
</evidence>
<dbReference type="EMBL" id="VLXZ01000006">
    <property type="protein sequence ID" value="TSB46304.1"/>
    <property type="molecule type" value="Genomic_DNA"/>
</dbReference>
<dbReference type="OrthoDB" id="2988713at2"/>
<sequence length="98" mass="11508">MMNLYYSKLLQWLDGHYNVSLKEISGYHFIYIRSNEPPTSIEKQIILAANQLIKKNTLSYECVFVRQKNGQSVFRFRFLVPSEKMFCCGNGCINCTRQ</sequence>
<proteinExistence type="predicted"/>